<evidence type="ECO:0000313" key="3">
    <source>
        <dbReference type="Proteomes" id="UP001597349"/>
    </source>
</evidence>
<evidence type="ECO:0000256" key="1">
    <source>
        <dbReference type="SAM" id="MobiDB-lite"/>
    </source>
</evidence>
<dbReference type="Proteomes" id="UP001597349">
    <property type="component" value="Unassembled WGS sequence"/>
</dbReference>
<accession>A0ABW4WAC2</accession>
<name>A0ABW4WAC2_9HYPH</name>
<organism evidence="2 3">
    <name type="scientific">Mesorhizobium calcicola</name>
    <dbReference type="NCBI Taxonomy" id="1300310"/>
    <lineage>
        <taxon>Bacteria</taxon>
        <taxon>Pseudomonadati</taxon>
        <taxon>Pseudomonadota</taxon>
        <taxon>Alphaproteobacteria</taxon>
        <taxon>Hyphomicrobiales</taxon>
        <taxon>Phyllobacteriaceae</taxon>
        <taxon>Mesorhizobium</taxon>
    </lineage>
</organism>
<dbReference type="EMBL" id="JBHUGY010000018">
    <property type="protein sequence ID" value="MFD2053586.1"/>
    <property type="molecule type" value="Genomic_DNA"/>
</dbReference>
<dbReference type="RefSeq" id="WP_379018397.1">
    <property type="nucleotide sequence ID" value="NZ_JBHUGY010000018.1"/>
</dbReference>
<sequence length="153" mass="16172">MASSQIARAGGTAIARSNSPRAGDDVVSFTDDTTILISPRRPSISLDQMTNDLGEDAKTLSPIYSDFSASIDTNKPSVAREDPAGAKLCPMPPRACELGVSTTVIGLDGNSFDAGALAGIIPWLAIASHSHLISFEWRLRRALTRPADVKCFA</sequence>
<keyword evidence="3" id="KW-1185">Reference proteome</keyword>
<evidence type="ECO:0000313" key="2">
    <source>
        <dbReference type="EMBL" id="MFD2053586.1"/>
    </source>
</evidence>
<proteinExistence type="predicted"/>
<protein>
    <submittedName>
        <fullName evidence="2">Uncharacterized protein</fullName>
    </submittedName>
</protein>
<comment type="caution">
    <text evidence="2">The sequence shown here is derived from an EMBL/GenBank/DDBJ whole genome shotgun (WGS) entry which is preliminary data.</text>
</comment>
<feature type="region of interest" description="Disordered" evidence="1">
    <location>
        <begin position="1"/>
        <end position="26"/>
    </location>
</feature>
<reference evidence="3" key="1">
    <citation type="journal article" date="2019" name="Int. J. Syst. Evol. Microbiol.">
        <title>The Global Catalogue of Microorganisms (GCM) 10K type strain sequencing project: providing services to taxonomists for standard genome sequencing and annotation.</title>
        <authorList>
            <consortium name="The Broad Institute Genomics Platform"/>
            <consortium name="The Broad Institute Genome Sequencing Center for Infectious Disease"/>
            <person name="Wu L."/>
            <person name="Ma J."/>
        </authorList>
    </citation>
    <scope>NUCLEOTIDE SEQUENCE [LARGE SCALE GENOMIC DNA]</scope>
    <source>
        <strain evidence="3">CGMCC 1.16226</strain>
    </source>
</reference>
<gene>
    <name evidence="2" type="ORF">ACFSQT_10925</name>
</gene>